<accession>A0A9P5NJI1</accession>
<gene>
    <name evidence="3" type="ORF">CPB84DRAFT_1749404</name>
</gene>
<sequence length="365" mass="40673">MSTRPLKKRRLSNNPFIDLEADVDDDKDDESDLPDIEDELDEEEELWDYQRAHEQLCTEDSDSMDKQWELFIARAQQCSRNPAVILSLLTRSGVWEIACKMLGHITNPHTTMFRPSSWVRMRGVASKWRAYRGDVGMIKQIGSHLVLLLLLRLPLDPINEQSILPKQKPASISGLKAAFGDKTVSVNEDSSFNFKHQFYTIEGYLSISLSDIDIMVRDTCIPSASEFGFFVESGLVDMALNAATRAAFLSFGLSVGAHVRIIGGDFHGLVGHVYDVMENEYIVGLPSLGLMENMPKQAVRASFRNGDQVKVTSGSHTGLVGWVINCSVGHGDKQVTVINQSTDSETIVLESQLDFHDGDFIMSTL</sequence>
<dbReference type="InterPro" id="IPR005824">
    <property type="entry name" value="KOW"/>
</dbReference>
<keyword evidence="4" id="KW-1185">Reference proteome</keyword>
<evidence type="ECO:0000259" key="2">
    <source>
        <dbReference type="SMART" id="SM00739"/>
    </source>
</evidence>
<dbReference type="InterPro" id="IPR014722">
    <property type="entry name" value="Rib_uL2_dom2"/>
</dbReference>
<dbReference type="InterPro" id="IPR008991">
    <property type="entry name" value="Translation_prot_SH3-like_sf"/>
</dbReference>
<dbReference type="Gene3D" id="2.30.30.30">
    <property type="match status" value="1"/>
</dbReference>
<evidence type="ECO:0000313" key="3">
    <source>
        <dbReference type="EMBL" id="KAF8888925.1"/>
    </source>
</evidence>
<protein>
    <recommendedName>
        <fullName evidence="2">KOW domain-containing protein</fullName>
    </recommendedName>
</protein>
<reference evidence="3" key="1">
    <citation type="submission" date="2020-11" db="EMBL/GenBank/DDBJ databases">
        <authorList>
            <consortium name="DOE Joint Genome Institute"/>
            <person name="Ahrendt S."/>
            <person name="Riley R."/>
            <person name="Andreopoulos W."/>
            <person name="LaButti K."/>
            <person name="Pangilinan J."/>
            <person name="Ruiz-duenas F.J."/>
            <person name="Barrasa J.M."/>
            <person name="Sanchez-Garcia M."/>
            <person name="Camarero S."/>
            <person name="Miyauchi S."/>
            <person name="Serrano A."/>
            <person name="Linde D."/>
            <person name="Babiker R."/>
            <person name="Drula E."/>
            <person name="Ayuso-Fernandez I."/>
            <person name="Pacheco R."/>
            <person name="Padilla G."/>
            <person name="Ferreira P."/>
            <person name="Barriuso J."/>
            <person name="Kellner H."/>
            <person name="Castanera R."/>
            <person name="Alfaro M."/>
            <person name="Ramirez L."/>
            <person name="Pisabarro A.G."/>
            <person name="Kuo A."/>
            <person name="Tritt A."/>
            <person name="Lipzen A."/>
            <person name="He G."/>
            <person name="Yan M."/>
            <person name="Ng V."/>
            <person name="Cullen D."/>
            <person name="Martin F."/>
            <person name="Rosso M.-N."/>
            <person name="Henrissat B."/>
            <person name="Hibbett D."/>
            <person name="Martinez A.T."/>
            <person name="Grigoriev I.V."/>
        </authorList>
    </citation>
    <scope>NUCLEOTIDE SEQUENCE</scope>
    <source>
        <strain evidence="3">AH 44721</strain>
    </source>
</reference>
<feature type="domain" description="KOW" evidence="2">
    <location>
        <begin position="252"/>
        <end position="279"/>
    </location>
</feature>
<evidence type="ECO:0000313" key="4">
    <source>
        <dbReference type="Proteomes" id="UP000724874"/>
    </source>
</evidence>
<organism evidence="3 4">
    <name type="scientific">Gymnopilus junonius</name>
    <name type="common">Spectacular rustgill mushroom</name>
    <name type="synonym">Gymnopilus spectabilis subsp. junonius</name>
    <dbReference type="NCBI Taxonomy" id="109634"/>
    <lineage>
        <taxon>Eukaryota</taxon>
        <taxon>Fungi</taxon>
        <taxon>Dikarya</taxon>
        <taxon>Basidiomycota</taxon>
        <taxon>Agaricomycotina</taxon>
        <taxon>Agaricomycetes</taxon>
        <taxon>Agaricomycetidae</taxon>
        <taxon>Agaricales</taxon>
        <taxon>Agaricineae</taxon>
        <taxon>Hymenogastraceae</taxon>
        <taxon>Gymnopilus</taxon>
    </lineage>
</organism>
<feature type="domain" description="KOW" evidence="2">
    <location>
        <begin position="302"/>
        <end position="329"/>
    </location>
</feature>
<name>A0A9P5NJI1_GYMJU</name>
<dbReference type="EMBL" id="JADNYJ010000082">
    <property type="protein sequence ID" value="KAF8888925.1"/>
    <property type="molecule type" value="Genomic_DNA"/>
</dbReference>
<proteinExistence type="predicted"/>
<feature type="region of interest" description="Disordered" evidence="1">
    <location>
        <begin position="17"/>
        <end position="37"/>
    </location>
</feature>
<comment type="caution">
    <text evidence="3">The sequence shown here is derived from an EMBL/GenBank/DDBJ whole genome shotgun (WGS) entry which is preliminary data.</text>
</comment>
<evidence type="ECO:0000256" key="1">
    <source>
        <dbReference type="SAM" id="MobiDB-lite"/>
    </source>
</evidence>
<dbReference type="SUPFAM" id="SSF50104">
    <property type="entry name" value="Translation proteins SH3-like domain"/>
    <property type="match status" value="1"/>
</dbReference>
<feature type="compositionally biased region" description="Acidic residues" evidence="1">
    <location>
        <begin position="19"/>
        <end position="37"/>
    </location>
</feature>
<dbReference type="OrthoDB" id="3048802at2759"/>
<dbReference type="SMART" id="SM00739">
    <property type="entry name" value="KOW"/>
    <property type="match status" value="2"/>
</dbReference>
<dbReference type="AlphaFoldDB" id="A0A9P5NJI1"/>
<dbReference type="Proteomes" id="UP000724874">
    <property type="component" value="Unassembled WGS sequence"/>
</dbReference>